<dbReference type="KEGG" id="ccal:108624580"/>
<dbReference type="PANTHER" id="PTHR47331:SF1">
    <property type="entry name" value="GAG-LIKE PROTEIN"/>
    <property type="match status" value="1"/>
</dbReference>
<dbReference type="PANTHER" id="PTHR47331">
    <property type="entry name" value="PHD-TYPE DOMAIN-CONTAINING PROTEIN"/>
    <property type="match status" value="1"/>
</dbReference>
<protein>
    <submittedName>
        <fullName evidence="3">Uncharacterized protein LOC108624580</fullName>
    </submittedName>
</protein>
<dbReference type="RefSeq" id="XP_017879465.1">
    <property type="nucleotide sequence ID" value="XM_018023976.1"/>
</dbReference>
<dbReference type="SUPFAM" id="SSF56672">
    <property type="entry name" value="DNA/RNA polymerases"/>
    <property type="match status" value="1"/>
</dbReference>
<evidence type="ECO:0000313" key="2">
    <source>
        <dbReference type="Proteomes" id="UP000694925"/>
    </source>
</evidence>
<sequence length="541" mass="61060">MPPEHAKAGDVASAKGATTPSSTKMLRFRTRPTNLDDQDDPYTQNHVDKRPVHCRILVDTCSNANFITEDLANKLRLPSTRAPVAVQGLNQVSTVANKLVSTTTKSRVSNYQRRLTFFTIPQISERTPDTLMDRSKFKIPSNIRLADPQFHQPGKVDMLIGTGPALSCLSIGQFDLSDHSGRDLILQKTQLGWIIGGNMPATTTRTTVKALLANLDISLQRFWEVEEGPRDQHLSAEERECEDHFAKTVRRDKSGRYTVALPFNEKKDNLGESQSRALNRLFSLERKLERNPELKEQYIAVLDEYITLGHMTQVDKFDAPGFYLPHHAVVKPSSTTAKVRVVFDGSAKTNTGVSLNDTLRIGPTIQDDLFSLLLRFRTYAFVITGDIEKMYRQFLVRPEDRAYQPILWRDKDGRVKTYELNVVTFGLSSAPFLAIRCVHQLANDERNAYPKATTILKRDLYVNDLLTGANTVHEAKRLQTKISELLKKEGLNIRQWASNEPDLLEGLSEEQIHPKILGDAAVMKTLGVTWDAKNDTIRYTV</sequence>
<dbReference type="Proteomes" id="UP000694925">
    <property type="component" value="Unplaced"/>
</dbReference>
<dbReference type="Gene3D" id="3.30.70.270">
    <property type="match status" value="1"/>
</dbReference>
<evidence type="ECO:0000313" key="3">
    <source>
        <dbReference type="RefSeq" id="XP_017879465.1"/>
    </source>
</evidence>
<dbReference type="GeneID" id="108624580"/>
<reference evidence="3" key="1">
    <citation type="submission" date="2025-08" db="UniProtKB">
        <authorList>
            <consortium name="RefSeq"/>
        </authorList>
    </citation>
    <scope>IDENTIFICATION</scope>
    <source>
        <tissue evidence="3">Whole body</tissue>
    </source>
</reference>
<organism evidence="2 3">
    <name type="scientific">Ceratina calcarata</name>
    <dbReference type="NCBI Taxonomy" id="156304"/>
    <lineage>
        <taxon>Eukaryota</taxon>
        <taxon>Metazoa</taxon>
        <taxon>Ecdysozoa</taxon>
        <taxon>Arthropoda</taxon>
        <taxon>Hexapoda</taxon>
        <taxon>Insecta</taxon>
        <taxon>Pterygota</taxon>
        <taxon>Neoptera</taxon>
        <taxon>Endopterygota</taxon>
        <taxon>Hymenoptera</taxon>
        <taxon>Apocrita</taxon>
        <taxon>Aculeata</taxon>
        <taxon>Apoidea</taxon>
        <taxon>Anthophila</taxon>
        <taxon>Apidae</taxon>
        <taxon>Ceratina</taxon>
        <taxon>Zadontomerus</taxon>
    </lineage>
</organism>
<accession>A0AAJ7N627</accession>
<dbReference type="InterPro" id="IPR043128">
    <property type="entry name" value="Rev_trsase/Diguanyl_cyclase"/>
</dbReference>
<dbReference type="CDD" id="cd01644">
    <property type="entry name" value="RT_pepA17"/>
    <property type="match status" value="1"/>
</dbReference>
<feature type="region of interest" description="Disordered" evidence="1">
    <location>
        <begin position="1"/>
        <end position="44"/>
    </location>
</feature>
<name>A0AAJ7N627_9HYME</name>
<dbReference type="Gene3D" id="3.10.10.10">
    <property type="entry name" value="HIV Type 1 Reverse Transcriptase, subunit A, domain 1"/>
    <property type="match status" value="1"/>
</dbReference>
<gene>
    <name evidence="3" type="primary">LOC108624580</name>
</gene>
<dbReference type="InterPro" id="IPR043502">
    <property type="entry name" value="DNA/RNA_pol_sf"/>
</dbReference>
<feature type="compositionally biased region" description="Polar residues" evidence="1">
    <location>
        <begin position="31"/>
        <end position="44"/>
    </location>
</feature>
<dbReference type="AlphaFoldDB" id="A0AAJ7N627"/>
<evidence type="ECO:0000256" key="1">
    <source>
        <dbReference type="SAM" id="MobiDB-lite"/>
    </source>
</evidence>
<proteinExistence type="predicted"/>
<keyword evidence="2" id="KW-1185">Reference proteome</keyword>
<dbReference type="GO" id="GO:0071897">
    <property type="term" value="P:DNA biosynthetic process"/>
    <property type="evidence" value="ECO:0007669"/>
    <property type="project" value="UniProtKB-ARBA"/>
</dbReference>